<sequence length="217" mass="23332">MVMAPARSVAVRWTPIGEILSLAAQAGATGTRAGTHAARTNEISDDLVIVTTPQRGRRLGTRPGATDEGGMGCRTTNAGGIPAFFRIERHDNNPAIHTSPMSRLPVAATGGELPNMASHVLYATDRVPGPRRQWTGRRAEVDLRVDYRSACIAKKPREANAVVTHETPTSWQTGEKAATPGPRSHCLDGLQTNRRLRDHALRMATFPPECGSGKQCP</sequence>
<protein>
    <submittedName>
        <fullName evidence="2">Uncharacterized protein</fullName>
    </submittedName>
</protein>
<proteinExistence type="predicted"/>
<dbReference type="AlphaFoldDB" id="A0AAD4QVL5"/>
<dbReference type="EMBL" id="JAKKPZ010000715">
    <property type="protein sequence ID" value="KAI1692787.1"/>
    <property type="molecule type" value="Genomic_DNA"/>
</dbReference>
<evidence type="ECO:0000313" key="3">
    <source>
        <dbReference type="Proteomes" id="UP001201812"/>
    </source>
</evidence>
<feature type="region of interest" description="Disordered" evidence="1">
    <location>
        <begin position="159"/>
        <end position="184"/>
    </location>
</feature>
<reference evidence="2" key="1">
    <citation type="submission" date="2022-01" db="EMBL/GenBank/DDBJ databases">
        <title>Genome Sequence Resource for Two Populations of Ditylenchus destructor, the Migratory Endoparasitic Phytonematode.</title>
        <authorList>
            <person name="Zhang H."/>
            <person name="Lin R."/>
            <person name="Xie B."/>
        </authorList>
    </citation>
    <scope>NUCLEOTIDE SEQUENCE</scope>
    <source>
        <strain evidence="2">BazhouSP</strain>
    </source>
</reference>
<dbReference type="Proteomes" id="UP001201812">
    <property type="component" value="Unassembled WGS sequence"/>
</dbReference>
<gene>
    <name evidence="2" type="ORF">DdX_21048</name>
</gene>
<organism evidence="2 3">
    <name type="scientific">Ditylenchus destructor</name>
    <dbReference type="NCBI Taxonomy" id="166010"/>
    <lineage>
        <taxon>Eukaryota</taxon>
        <taxon>Metazoa</taxon>
        <taxon>Ecdysozoa</taxon>
        <taxon>Nematoda</taxon>
        <taxon>Chromadorea</taxon>
        <taxon>Rhabditida</taxon>
        <taxon>Tylenchina</taxon>
        <taxon>Tylenchomorpha</taxon>
        <taxon>Sphaerularioidea</taxon>
        <taxon>Anguinidae</taxon>
        <taxon>Anguininae</taxon>
        <taxon>Ditylenchus</taxon>
    </lineage>
</organism>
<evidence type="ECO:0000313" key="2">
    <source>
        <dbReference type="EMBL" id="KAI1692787.1"/>
    </source>
</evidence>
<keyword evidence="3" id="KW-1185">Reference proteome</keyword>
<name>A0AAD4QVL5_9BILA</name>
<comment type="caution">
    <text evidence="2">The sequence shown here is derived from an EMBL/GenBank/DDBJ whole genome shotgun (WGS) entry which is preliminary data.</text>
</comment>
<evidence type="ECO:0000256" key="1">
    <source>
        <dbReference type="SAM" id="MobiDB-lite"/>
    </source>
</evidence>
<accession>A0AAD4QVL5</accession>